<sequence length="492" mass="53481">MNNIIILPIIIPLIAGLFMVIFRKKLYMQRSIALLAVLATGIVAMLLAVQVKDEGIQVLQAGGWAAPYGISLVADMFAVILLIITAFVSFCCLFYAFYTIGRIREQNFFYPLFLFMISGVNGSFLTGDIFNLFVFFELMLISSYALITLGGERKQLRESIKYILINVMSSFFFLVAVAYLYAVTGTLNMAHLSVRVAEAGQGGLMTTIAILLLMVFSLKAGLVLFQWLPGSYSVPPTAVAAIFAALLTKVGIYAIFRMFTLIFYHQPEITHLLIGIMGAVTMLLGAIGAVSKWDVKGILTYNVIVSVGLILAGLAAFTTGSITGSVFYLVHDINVKALMFLIGGTVIYLTGTDQLKEMSGLIRTHPFLGWMFFSGALALAGIPPFSGFLGKVLITKGTFEAGDYWLGAIGLISSLLVLYSVMKIFMNVFWGETNLSEDMEKGTTRGIIVPITLLTAVTILLGLGGEFISPYIQLAAEGLMNPELYVNAVLGD</sequence>
<feature type="transmembrane region" description="Helical" evidence="9">
    <location>
        <begin position="405"/>
        <end position="426"/>
    </location>
</feature>
<evidence type="ECO:0000259" key="10">
    <source>
        <dbReference type="Pfam" id="PF00361"/>
    </source>
</evidence>
<evidence type="ECO:0000313" key="11">
    <source>
        <dbReference type="EMBL" id="PQD96273.1"/>
    </source>
</evidence>
<feature type="transmembrane region" description="Helical" evidence="9">
    <location>
        <begin position="162"/>
        <end position="182"/>
    </location>
</feature>
<organism evidence="11 12">
    <name type="scientific">Pradoshia eiseniae</name>
    <dbReference type="NCBI Taxonomy" id="2064768"/>
    <lineage>
        <taxon>Bacteria</taxon>
        <taxon>Bacillati</taxon>
        <taxon>Bacillota</taxon>
        <taxon>Bacilli</taxon>
        <taxon>Bacillales</taxon>
        <taxon>Bacillaceae</taxon>
        <taxon>Pradoshia</taxon>
    </lineage>
</organism>
<evidence type="ECO:0000256" key="9">
    <source>
        <dbReference type="SAM" id="Phobius"/>
    </source>
</evidence>
<proteinExistence type="inferred from homology"/>
<dbReference type="InterPro" id="IPR003918">
    <property type="entry name" value="NADH_UbQ_OxRdtase"/>
</dbReference>
<dbReference type="PANTHER" id="PTHR42703">
    <property type="entry name" value="NADH DEHYDROGENASE"/>
    <property type="match status" value="1"/>
</dbReference>
<evidence type="ECO:0000256" key="3">
    <source>
        <dbReference type="ARBA" id="ARBA00022449"/>
    </source>
</evidence>
<keyword evidence="4" id="KW-1003">Cell membrane</keyword>
<feature type="transmembrane region" description="Helical" evidence="9">
    <location>
        <begin position="237"/>
        <end position="263"/>
    </location>
</feature>
<comment type="caution">
    <text evidence="11">The sequence shown here is derived from an EMBL/GenBank/DDBJ whole genome shotgun (WGS) entry which is preliminary data.</text>
</comment>
<evidence type="ECO:0000256" key="1">
    <source>
        <dbReference type="ARBA" id="ARBA00004651"/>
    </source>
</evidence>
<dbReference type="GO" id="GO:0005886">
    <property type="term" value="C:plasma membrane"/>
    <property type="evidence" value="ECO:0007669"/>
    <property type="project" value="UniProtKB-SubCell"/>
</dbReference>
<dbReference type="GO" id="GO:0015297">
    <property type="term" value="F:antiporter activity"/>
    <property type="evidence" value="ECO:0007669"/>
    <property type="project" value="UniProtKB-KW"/>
</dbReference>
<feature type="transmembrane region" description="Helical" evidence="9">
    <location>
        <begin position="132"/>
        <end position="150"/>
    </location>
</feature>
<dbReference type="EMBL" id="PKOZ01000002">
    <property type="protein sequence ID" value="PQD96273.1"/>
    <property type="molecule type" value="Genomic_DNA"/>
</dbReference>
<feature type="transmembrane region" description="Helical" evidence="9">
    <location>
        <begin position="108"/>
        <end position="126"/>
    </location>
</feature>
<comment type="similarity">
    <text evidence="2">Belongs to the CPA3 antiporters (TC 2.A.63) subunit D family.</text>
</comment>
<feature type="domain" description="NADH:quinone oxidoreductase/Mrp antiporter transmembrane" evidence="10">
    <location>
        <begin position="128"/>
        <end position="416"/>
    </location>
</feature>
<comment type="subcellular location">
    <subcellularLocation>
        <location evidence="1">Cell membrane</location>
        <topology evidence="1">Multi-pass membrane protein</topology>
    </subcellularLocation>
    <subcellularLocation>
        <location evidence="8">Membrane</location>
        <topology evidence="8">Multi-pass membrane protein</topology>
    </subcellularLocation>
</comment>
<evidence type="ECO:0000313" key="12">
    <source>
        <dbReference type="Proteomes" id="UP000239663"/>
    </source>
</evidence>
<keyword evidence="5 8" id="KW-0812">Transmembrane</keyword>
<dbReference type="Proteomes" id="UP000239663">
    <property type="component" value="Unassembled WGS sequence"/>
</dbReference>
<keyword evidence="3" id="KW-0050">Antiport</keyword>
<dbReference type="PRINTS" id="PR01437">
    <property type="entry name" value="NUOXDRDTASE4"/>
</dbReference>
<gene>
    <name evidence="11" type="ORF">CYL18_06675</name>
</gene>
<dbReference type="RefSeq" id="WP_104848700.1">
    <property type="nucleotide sequence ID" value="NZ_PKOZ01000002.1"/>
</dbReference>
<dbReference type="PANTHER" id="PTHR42703:SF1">
    <property type="entry name" value="NA(+)_H(+) ANTIPORTER SUBUNIT D1"/>
    <property type="match status" value="1"/>
</dbReference>
<keyword evidence="3" id="KW-0813">Transport</keyword>
<evidence type="ECO:0000256" key="4">
    <source>
        <dbReference type="ARBA" id="ARBA00022475"/>
    </source>
</evidence>
<name>A0A2S7N2P4_9BACI</name>
<dbReference type="OrthoDB" id="9811718at2"/>
<dbReference type="Pfam" id="PF00361">
    <property type="entry name" value="Proton_antipo_M"/>
    <property type="match status" value="1"/>
</dbReference>
<reference evidence="11 12" key="1">
    <citation type="submission" date="2017-12" db="EMBL/GenBank/DDBJ databases">
        <title>Taxonomic description and draft genome of Pradoshia cofamensis Gen. nov., sp. nov., a thermotolerant bacillale isolated from anterior gut of earthworm Eisenia fetida.</title>
        <authorList>
            <person name="Saha T."/>
            <person name="Chakraborty R."/>
        </authorList>
    </citation>
    <scope>NUCLEOTIDE SEQUENCE [LARGE SCALE GENOMIC DNA]</scope>
    <source>
        <strain evidence="11 12">EAG3</strain>
    </source>
</reference>
<dbReference type="NCBIfam" id="NF005818">
    <property type="entry name" value="PRK07691.1"/>
    <property type="match status" value="1"/>
</dbReference>
<feature type="transmembrane region" description="Helical" evidence="9">
    <location>
        <begin position="6"/>
        <end position="22"/>
    </location>
</feature>
<feature type="transmembrane region" description="Helical" evidence="9">
    <location>
        <begin position="269"/>
        <end position="291"/>
    </location>
</feature>
<dbReference type="GO" id="GO:0008137">
    <property type="term" value="F:NADH dehydrogenase (ubiquinone) activity"/>
    <property type="evidence" value="ECO:0007669"/>
    <property type="project" value="InterPro"/>
</dbReference>
<feature type="transmembrane region" description="Helical" evidence="9">
    <location>
        <begin position="31"/>
        <end position="49"/>
    </location>
</feature>
<feature type="transmembrane region" description="Helical" evidence="9">
    <location>
        <begin position="303"/>
        <end position="331"/>
    </location>
</feature>
<accession>A0A2S7N2P4</accession>
<protein>
    <submittedName>
        <fullName evidence="11">Na+/H+ antiporter subunit D</fullName>
    </submittedName>
</protein>
<evidence type="ECO:0000256" key="8">
    <source>
        <dbReference type="RuleBase" id="RU000320"/>
    </source>
</evidence>
<keyword evidence="7 9" id="KW-0472">Membrane</keyword>
<feature type="transmembrane region" description="Helical" evidence="9">
    <location>
        <begin position="447"/>
        <end position="472"/>
    </location>
</feature>
<evidence type="ECO:0000256" key="7">
    <source>
        <dbReference type="ARBA" id="ARBA00023136"/>
    </source>
</evidence>
<dbReference type="NCBIfam" id="NF009306">
    <property type="entry name" value="PRK12663.1"/>
    <property type="match status" value="1"/>
</dbReference>
<keyword evidence="6 9" id="KW-1133">Transmembrane helix</keyword>
<feature type="transmembrane region" description="Helical" evidence="9">
    <location>
        <begin position="69"/>
        <end position="96"/>
    </location>
</feature>
<evidence type="ECO:0000256" key="2">
    <source>
        <dbReference type="ARBA" id="ARBA00005346"/>
    </source>
</evidence>
<feature type="transmembrane region" description="Helical" evidence="9">
    <location>
        <begin position="202"/>
        <end position="225"/>
    </location>
</feature>
<dbReference type="InterPro" id="IPR050586">
    <property type="entry name" value="CPA3_Na-H_Antiporter_D"/>
</dbReference>
<dbReference type="InterPro" id="IPR001750">
    <property type="entry name" value="ND/Mrp_TM"/>
</dbReference>
<dbReference type="GO" id="GO:0042773">
    <property type="term" value="P:ATP synthesis coupled electron transport"/>
    <property type="evidence" value="ECO:0007669"/>
    <property type="project" value="InterPro"/>
</dbReference>
<dbReference type="AlphaFoldDB" id="A0A2S7N2P4"/>
<keyword evidence="12" id="KW-1185">Reference proteome</keyword>
<evidence type="ECO:0000256" key="5">
    <source>
        <dbReference type="ARBA" id="ARBA00022692"/>
    </source>
</evidence>
<feature type="transmembrane region" description="Helical" evidence="9">
    <location>
        <begin position="367"/>
        <end position="385"/>
    </location>
</feature>
<evidence type="ECO:0000256" key="6">
    <source>
        <dbReference type="ARBA" id="ARBA00022989"/>
    </source>
</evidence>